<dbReference type="EMBL" id="JAESJJ010000004">
    <property type="protein sequence ID" value="MBL3608209.1"/>
    <property type="molecule type" value="Genomic_DNA"/>
</dbReference>
<organism evidence="1 2">
    <name type="scientific">Rhodovulum sulfidophilum</name>
    <name type="common">Rhodobacter sulfidophilus</name>
    <dbReference type="NCBI Taxonomy" id="35806"/>
    <lineage>
        <taxon>Bacteria</taxon>
        <taxon>Pseudomonadati</taxon>
        <taxon>Pseudomonadota</taxon>
        <taxon>Alphaproteobacteria</taxon>
        <taxon>Rhodobacterales</taxon>
        <taxon>Paracoccaceae</taxon>
        <taxon>Rhodovulum</taxon>
    </lineage>
</organism>
<reference evidence="1 2" key="1">
    <citation type="submission" date="2021-01" db="EMBL/GenBank/DDBJ databases">
        <title>Draft genomes of Rhodovulum sulfidophilum.</title>
        <authorList>
            <person name="Guzman M.S."/>
        </authorList>
    </citation>
    <scope>NUCLEOTIDE SEQUENCE [LARGE SCALE GENOMIC DNA]</scope>
    <source>
        <strain evidence="1 2">AB35</strain>
    </source>
</reference>
<evidence type="ECO:0000313" key="1">
    <source>
        <dbReference type="EMBL" id="MBL3608209.1"/>
    </source>
</evidence>
<dbReference type="Pfam" id="PF05521">
    <property type="entry name" value="Phage_HCP"/>
    <property type="match status" value="1"/>
</dbReference>
<sequence length="116" mass="12961">MARGLKVTALDQRVAIERVSRMPDGMGGTTESWAPIAKVWAQVVPVRGAEKREAMRISPEARMKVRIHWQGDAAGQPFCTPADRLVWRGRTYNIESAVPWGDRERFIEIGISEGVS</sequence>
<dbReference type="Gene3D" id="2.40.10.270">
    <property type="entry name" value="Bacteriophage SPP1 head-tail adaptor protein"/>
    <property type="match status" value="1"/>
</dbReference>
<evidence type="ECO:0000313" key="2">
    <source>
        <dbReference type="Proteomes" id="UP000604473"/>
    </source>
</evidence>
<dbReference type="InterPro" id="IPR038666">
    <property type="entry name" value="SSP1_head-tail_sf"/>
</dbReference>
<name>A0ABS1RQ69_RHOSU</name>
<protein>
    <submittedName>
        <fullName evidence="1">Phage head closure protein</fullName>
    </submittedName>
</protein>
<dbReference type="RefSeq" id="WP_202247758.1">
    <property type="nucleotide sequence ID" value="NZ_JAESJJ010000004.1"/>
</dbReference>
<accession>A0ABS1RQ69</accession>
<gene>
    <name evidence="1" type="ORF">JMM60_05240</name>
</gene>
<comment type="caution">
    <text evidence="1">The sequence shown here is derived from an EMBL/GenBank/DDBJ whole genome shotgun (WGS) entry which is preliminary data.</text>
</comment>
<dbReference type="Proteomes" id="UP000604473">
    <property type="component" value="Unassembled WGS sequence"/>
</dbReference>
<dbReference type="NCBIfam" id="TIGR01563">
    <property type="entry name" value="gp16_SPP1"/>
    <property type="match status" value="1"/>
</dbReference>
<dbReference type="InterPro" id="IPR008767">
    <property type="entry name" value="Phage_SPP1_head-tail_adaptor"/>
</dbReference>
<proteinExistence type="predicted"/>
<keyword evidence="2" id="KW-1185">Reference proteome</keyword>